<dbReference type="SUPFAM" id="SSF53187">
    <property type="entry name" value="Zn-dependent exopeptidases"/>
    <property type="match status" value="1"/>
</dbReference>
<feature type="binding site" evidence="8">
    <location>
        <position position="321"/>
    </location>
    <ligand>
        <name>Zn(2+)</name>
        <dbReference type="ChEBI" id="CHEBI:29105"/>
        <label>2</label>
    </ligand>
</feature>
<keyword evidence="2" id="KW-0031">Aminopeptidase</keyword>
<evidence type="ECO:0000256" key="5">
    <source>
        <dbReference type="ARBA" id="ARBA00022801"/>
    </source>
</evidence>
<dbReference type="InterPro" id="IPR008007">
    <property type="entry name" value="Peptidase_M42"/>
</dbReference>
<name>A0A7G6DZI0_THEFR</name>
<dbReference type="Proteomes" id="UP000515847">
    <property type="component" value="Chromosome"/>
</dbReference>
<feature type="binding site" evidence="8">
    <location>
        <position position="233"/>
    </location>
    <ligand>
        <name>Zn(2+)</name>
        <dbReference type="ChEBI" id="CHEBI:29105"/>
        <label>1</label>
    </ligand>
</feature>
<dbReference type="Gene3D" id="3.40.630.10">
    <property type="entry name" value="Zn peptidases"/>
    <property type="match status" value="1"/>
</dbReference>
<dbReference type="Gene3D" id="2.40.30.40">
    <property type="entry name" value="Peptidase M42, domain 2"/>
    <property type="match status" value="1"/>
</dbReference>
<dbReference type="OrthoDB" id="9772053at2"/>
<evidence type="ECO:0000256" key="6">
    <source>
        <dbReference type="PIRNR" id="PIRNR001123"/>
    </source>
</evidence>
<evidence type="ECO:0000256" key="8">
    <source>
        <dbReference type="PIRSR" id="PIRSR001123-2"/>
    </source>
</evidence>
<dbReference type="AlphaFoldDB" id="A0A7G6DZI0"/>
<dbReference type="Pfam" id="PF05343">
    <property type="entry name" value="Peptidase_M42"/>
    <property type="match status" value="1"/>
</dbReference>
<feature type="binding site" evidence="8">
    <location>
        <position position="211"/>
    </location>
    <ligand>
        <name>Zn(2+)</name>
        <dbReference type="ChEBI" id="CHEBI:29105"/>
        <label>2</label>
    </ligand>
</feature>
<dbReference type="PANTHER" id="PTHR32481:SF0">
    <property type="entry name" value="AMINOPEPTIDASE YPDE-RELATED"/>
    <property type="match status" value="1"/>
</dbReference>
<dbReference type="EMBL" id="CP045798">
    <property type="protein sequence ID" value="QNB45234.1"/>
    <property type="molecule type" value="Genomic_DNA"/>
</dbReference>
<keyword evidence="10" id="KW-1185">Reference proteome</keyword>
<dbReference type="InterPro" id="IPR023367">
    <property type="entry name" value="Peptidase_M42_dom2"/>
</dbReference>
<evidence type="ECO:0000256" key="2">
    <source>
        <dbReference type="ARBA" id="ARBA00022438"/>
    </source>
</evidence>
<reference evidence="9 10" key="1">
    <citation type="journal article" date="2019" name="Front. Microbiol.">
        <title>Thermoanaerosceptrum fracticalcis gen. nov. sp. nov., a Novel Fumarate-Fermenting Microorganism From a Deep Fractured Carbonate Aquifer of the US Great Basin.</title>
        <authorList>
            <person name="Hamilton-Brehm S.D."/>
            <person name="Stewart L.E."/>
            <person name="Zavarin M."/>
            <person name="Caldwell M."/>
            <person name="Lawson P.A."/>
            <person name="Onstott T.C."/>
            <person name="Grzymski J."/>
            <person name="Neveux I."/>
            <person name="Lollar B.S."/>
            <person name="Russell C.E."/>
            <person name="Moser D.P."/>
        </authorList>
    </citation>
    <scope>NUCLEOTIDE SEQUENCE [LARGE SCALE GENOMIC DNA]</scope>
    <source>
        <strain evidence="9 10">DRI-13</strain>
    </source>
</reference>
<dbReference type="InterPro" id="IPR051464">
    <property type="entry name" value="Peptidase_M42_aminopept"/>
</dbReference>
<proteinExistence type="inferred from homology"/>
<keyword evidence="3" id="KW-0645">Protease</keyword>
<gene>
    <name evidence="9" type="ORF">BR63_02230</name>
</gene>
<accession>A0A7G6DZI0</accession>
<comment type="similarity">
    <text evidence="1 6">Belongs to the peptidase M42 family.</text>
</comment>
<dbReference type="PIRSF" id="PIRSF001123">
    <property type="entry name" value="PepA_GA"/>
    <property type="match status" value="1"/>
</dbReference>
<evidence type="ECO:0000313" key="10">
    <source>
        <dbReference type="Proteomes" id="UP000515847"/>
    </source>
</evidence>
<keyword evidence="4 8" id="KW-0479">Metal-binding</keyword>
<evidence type="ECO:0000256" key="4">
    <source>
        <dbReference type="ARBA" id="ARBA00022723"/>
    </source>
</evidence>
<dbReference type="GO" id="GO:0006508">
    <property type="term" value="P:proteolysis"/>
    <property type="evidence" value="ECO:0007669"/>
    <property type="project" value="UniProtKB-KW"/>
</dbReference>
<feature type="binding site" evidence="8">
    <location>
        <position position="63"/>
    </location>
    <ligand>
        <name>Zn(2+)</name>
        <dbReference type="ChEBI" id="CHEBI:29105"/>
        <label>1</label>
    </ligand>
</feature>
<feature type="binding site" evidence="8">
    <location>
        <position position="178"/>
    </location>
    <ligand>
        <name>Zn(2+)</name>
        <dbReference type="ChEBI" id="CHEBI:29105"/>
        <label>2</label>
    </ligand>
</feature>
<dbReference type="RefSeq" id="WP_034422709.1">
    <property type="nucleotide sequence ID" value="NZ_CP045798.1"/>
</dbReference>
<feature type="active site" description="Proton acceptor" evidence="7">
    <location>
        <position position="210"/>
    </location>
</feature>
<dbReference type="PANTHER" id="PTHR32481">
    <property type="entry name" value="AMINOPEPTIDASE"/>
    <property type="match status" value="1"/>
</dbReference>
<evidence type="ECO:0000313" key="9">
    <source>
        <dbReference type="EMBL" id="QNB45234.1"/>
    </source>
</evidence>
<evidence type="ECO:0000256" key="3">
    <source>
        <dbReference type="ARBA" id="ARBA00022670"/>
    </source>
</evidence>
<keyword evidence="5 9" id="KW-0378">Hydrolase</keyword>
<protein>
    <submittedName>
        <fullName evidence="9">M20/M25/M40 family metallo-hydrolase</fullName>
    </submittedName>
</protein>
<dbReference type="CDD" id="cd05656">
    <property type="entry name" value="M42_Frv"/>
    <property type="match status" value="1"/>
</dbReference>
<dbReference type="SUPFAM" id="SSF101821">
    <property type="entry name" value="Aminopeptidase/glucanase lid domain"/>
    <property type="match status" value="1"/>
</dbReference>
<dbReference type="GO" id="GO:0004177">
    <property type="term" value="F:aminopeptidase activity"/>
    <property type="evidence" value="ECO:0007669"/>
    <property type="project" value="UniProtKB-UniRule"/>
</dbReference>
<dbReference type="KEGG" id="tfr:BR63_02230"/>
<dbReference type="GO" id="GO:0046872">
    <property type="term" value="F:metal ion binding"/>
    <property type="evidence" value="ECO:0007669"/>
    <property type="project" value="UniProtKB-UniRule"/>
</dbReference>
<sequence length="358" mass="39134">MKHLELIRELTLAHGVSGFEGEVRKLIKKHLEGQAQFSQDNLGSLICMKRGSQESPKIMLPGHMDEVGFMVNSITKNGYIKFIPLGGWWDHVMLAQKVIIKTSKGDIQGIIGSTPPHLMSAKEREKIVEKKDMFIDVGAKDREEAQEVMGIQPGDPIVPDTTFHVLNGTRMIMAKALDDRLGCCLFIDVIKALQDIPHPNTVYGVGTVQEEVGLRGATTTANVIEPDICLTMEVAIATDVPGLEKEDAEVKLGDGPVLTLADASMIGNRNLRSFVIETAKKENIPLQFNTMMGGGTDGGAIHKFGPGVPAVVLGIPSRYIHSHYGVFHYDDYENMVKLLLSLIKALDSGTVNRIKLGE</sequence>
<evidence type="ECO:0000256" key="1">
    <source>
        <dbReference type="ARBA" id="ARBA00006272"/>
    </source>
</evidence>
<feature type="binding site" evidence="8">
    <location>
        <position position="178"/>
    </location>
    <ligand>
        <name>Zn(2+)</name>
        <dbReference type="ChEBI" id="CHEBI:29105"/>
        <label>1</label>
    </ligand>
</feature>
<comment type="cofactor">
    <cofactor evidence="8">
        <name>a divalent metal cation</name>
        <dbReference type="ChEBI" id="CHEBI:60240"/>
    </cofactor>
    <text evidence="8">Binds 2 divalent metal cations per subunit.</text>
</comment>
<evidence type="ECO:0000256" key="7">
    <source>
        <dbReference type="PIRSR" id="PIRSR001123-1"/>
    </source>
</evidence>
<organism evidence="9 10">
    <name type="scientific">Thermanaerosceptrum fracticalcis</name>
    <dbReference type="NCBI Taxonomy" id="1712410"/>
    <lineage>
        <taxon>Bacteria</taxon>
        <taxon>Bacillati</taxon>
        <taxon>Bacillota</taxon>
        <taxon>Clostridia</taxon>
        <taxon>Eubacteriales</taxon>
        <taxon>Peptococcaceae</taxon>
        <taxon>Thermanaerosceptrum</taxon>
    </lineage>
</organism>